<protein>
    <submittedName>
        <fullName evidence="1">Uncharacterized protein</fullName>
    </submittedName>
</protein>
<dbReference type="EMBL" id="JAVDQK010000004">
    <property type="protein sequence ID" value="MDR6218254.1"/>
    <property type="molecule type" value="Genomic_DNA"/>
</dbReference>
<evidence type="ECO:0000313" key="2">
    <source>
        <dbReference type="Proteomes" id="UP001185331"/>
    </source>
</evidence>
<sequence>MTTFTPAVPDTLFGALMADILTDAALMAQLTDLERRRADTWAHAPSPQDLRRATDEEFGATLRREDHLLRLALDELDAAYLEALRPVFAARGVRRVTLDMPLVRALTQALWDHTA</sequence>
<dbReference type="Proteomes" id="UP001185331">
    <property type="component" value="Unassembled WGS sequence"/>
</dbReference>
<dbReference type="RefSeq" id="WP_309854567.1">
    <property type="nucleotide sequence ID" value="NZ_JAVDQJ010000005.1"/>
</dbReference>
<gene>
    <name evidence="1" type="ORF">J2Y00_001817</name>
</gene>
<comment type="caution">
    <text evidence="1">The sequence shown here is derived from an EMBL/GenBank/DDBJ whole genome shotgun (WGS) entry which is preliminary data.</text>
</comment>
<proteinExistence type="predicted"/>
<organism evidence="1 2">
    <name type="scientific">Deinococcus soli</name>
    <name type="common">ex Cha et al. 2016</name>
    <dbReference type="NCBI Taxonomy" id="1309411"/>
    <lineage>
        <taxon>Bacteria</taxon>
        <taxon>Thermotogati</taxon>
        <taxon>Deinococcota</taxon>
        <taxon>Deinococci</taxon>
        <taxon>Deinococcales</taxon>
        <taxon>Deinococcaceae</taxon>
        <taxon>Deinococcus</taxon>
    </lineage>
</organism>
<name>A0AAE4BMK7_9DEIO</name>
<reference evidence="1" key="1">
    <citation type="submission" date="2023-07" db="EMBL/GenBank/DDBJ databases">
        <title>Sorghum-associated microbial communities from plants grown in Nebraska, USA.</title>
        <authorList>
            <person name="Schachtman D."/>
        </authorList>
    </citation>
    <scope>NUCLEOTIDE SEQUENCE</scope>
    <source>
        <strain evidence="1">BE330</strain>
    </source>
</reference>
<evidence type="ECO:0000313" key="1">
    <source>
        <dbReference type="EMBL" id="MDR6218254.1"/>
    </source>
</evidence>
<accession>A0AAE4BMK7</accession>
<dbReference type="AlphaFoldDB" id="A0AAE4BMK7"/>